<keyword evidence="3" id="KW-0963">Cytoplasm</keyword>
<dbReference type="PROSITE" id="PS00681">
    <property type="entry name" value="CHAPERONINS_CPN10"/>
    <property type="match status" value="1"/>
</dbReference>
<comment type="subunit">
    <text evidence="3">Heptamer of 7 subunits arranged in a ring. Interacts with the chaperonin GroEL.</text>
</comment>
<dbReference type="PANTHER" id="PTHR10772:SF58">
    <property type="entry name" value="CO-CHAPERONIN GROES"/>
    <property type="match status" value="1"/>
</dbReference>
<dbReference type="InterPro" id="IPR037124">
    <property type="entry name" value="Chaperonin_GroES_sf"/>
</dbReference>
<evidence type="ECO:0000313" key="5">
    <source>
        <dbReference type="EMBL" id="MDQ0257774.1"/>
    </source>
</evidence>
<evidence type="ECO:0000256" key="1">
    <source>
        <dbReference type="ARBA" id="ARBA00006975"/>
    </source>
</evidence>
<dbReference type="PANTHER" id="PTHR10772">
    <property type="entry name" value="10 KDA HEAT SHOCK PROTEIN"/>
    <property type="match status" value="1"/>
</dbReference>
<evidence type="ECO:0000256" key="4">
    <source>
        <dbReference type="RuleBase" id="RU000535"/>
    </source>
</evidence>
<dbReference type="NCBIfam" id="NF001533">
    <property type="entry name" value="PRK00364.2-4"/>
    <property type="match status" value="1"/>
</dbReference>
<dbReference type="HAMAP" id="MF_00580">
    <property type="entry name" value="CH10"/>
    <property type="match status" value="1"/>
</dbReference>
<name>A0ABU0A2Q5_9BACI</name>
<proteinExistence type="inferred from homology"/>
<dbReference type="RefSeq" id="WP_307332025.1">
    <property type="nucleotide sequence ID" value="NZ_JAUSUG010000033.1"/>
</dbReference>
<keyword evidence="6" id="KW-1185">Reference proteome</keyword>
<dbReference type="NCBIfam" id="NF001531">
    <property type="entry name" value="PRK00364.2-2"/>
    <property type="match status" value="1"/>
</dbReference>
<protein>
    <recommendedName>
        <fullName evidence="3">Co-chaperonin GroES</fullName>
    </recommendedName>
    <alternativeName>
        <fullName evidence="3">10 kDa chaperonin</fullName>
    </alternativeName>
    <alternativeName>
        <fullName evidence="3">Chaperonin-10</fullName>
        <shortName evidence="3">Cpn10</shortName>
    </alternativeName>
</protein>
<dbReference type="NCBIfam" id="NF001534">
    <property type="entry name" value="PRK00364.2-5"/>
    <property type="match status" value="1"/>
</dbReference>
<organism evidence="5 6">
    <name type="scientific">Evansella vedderi</name>
    <dbReference type="NCBI Taxonomy" id="38282"/>
    <lineage>
        <taxon>Bacteria</taxon>
        <taxon>Bacillati</taxon>
        <taxon>Bacillota</taxon>
        <taxon>Bacilli</taxon>
        <taxon>Bacillales</taxon>
        <taxon>Bacillaceae</taxon>
        <taxon>Evansella</taxon>
    </lineage>
</organism>
<comment type="similarity">
    <text evidence="1 3 4">Belongs to the GroES chaperonin family.</text>
</comment>
<gene>
    <name evidence="3" type="primary">groES</name>
    <name evidence="3" type="synonym">groS</name>
    <name evidence="5" type="ORF">J2S74_005236</name>
</gene>
<keyword evidence="2 3" id="KW-0143">Chaperone</keyword>
<dbReference type="SMART" id="SM00883">
    <property type="entry name" value="Cpn10"/>
    <property type="match status" value="1"/>
</dbReference>
<dbReference type="CDD" id="cd00320">
    <property type="entry name" value="cpn10"/>
    <property type="match status" value="1"/>
</dbReference>
<dbReference type="InterPro" id="IPR020818">
    <property type="entry name" value="Chaperonin_GroES"/>
</dbReference>
<dbReference type="EMBL" id="JAUSUG010000033">
    <property type="protein sequence ID" value="MDQ0257774.1"/>
    <property type="molecule type" value="Genomic_DNA"/>
</dbReference>
<dbReference type="Pfam" id="PF00166">
    <property type="entry name" value="Cpn10"/>
    <property type="match status" value="1"/>
</dbReference>
<accession>A0ABU0A2Q5</accession>
<evidence type="ECO:0000313" key="6">
    <source>
        <dbReference type="Proteomes" id="UP001230005"/>
    </source>
</evidence>
<comment type="function">
    <text evidence="3 4">Together with the chaperonin GroEL, plays an essential role in assisting protein folding. The GroEL-GroES system forms a nano-cage that allows encapsulation of the non-native substrate proteins and provides a physical environment optimized to promote and accelerate protein folding. GroES binds to the apical surface of the GroEL ring, thereby capping the opening of the GroEL channel.</text>
</comment>
<evidence type="ECO:0000256" key="3">
    <source>
        <dbReference type="HAMAP-Rule" id="MF_00580"/>
    </source>
</evidence>
<comment type="subcellular location">
    <subcellularLocation>
        <location evidence="3">Cytoplasm</location>
    </subcellularLocation>
</comment>
<comment type="caution">
    <text evidence="5">The sequence shown here is derived from an EMBL/GenBank/DDBJ whole genome shotgun (WGS) entry which is preliminary data.</text>
</comment>
<dbReference type="PRINTS" id="PR00297">
    <property type="entry name" value="CHAPERONIN10"/>
</dbReference>
<dbReference type="InterPro" id="IPR018369">
    <property type="entry name" value="Chaprnonin_Cpn10_CS"/>
</dbReference>
<dbReference type="SUPFAM" id="SSF50129">
    <property type="entry name" value="GroES-like"/>
    <property type="match status" value="1"/>
</dbReference>
<dbReference type="InterPro" id="IPR011032">
    <property type="entry name" value="GroES-like_sf"/>
</dbReference>
<sequence length="110" mass="11993">MIKPLGNRVVIEVRKQEEMTASGIVLPDKAKEKPTEGTVVAVGQGTLLDNGKHMPLEVKEGDLILFNKYAGTEVKLDGKEYLILKESDILAIVEDQKEGNSAEKEMVANG</sequence>
<dbReference type="Proteomes" id="UP001230005">
    <property type="component" value="Unassembled WGS sequence"/>
</dbReference>
<evidence type="ECO:0000256" key="2">
    <source>
        <dbReference type="ARBA" id="ARBA00023186"/>
    </source>
</evidence>
<reference evidence="5 6" key="1">
    <citation type="submission" date="2023-07" db="EMBL/GenBank/DDBJ databases">
        <title>Genomic Encyclopedia of Type Strains, Phase IV (KMG-IV): sequencing the most valuable type-strain genomes for metagenomic binning, comparative biology and taxonomic classification.</title>
        <authorList>
            <person name="Goeker M."/>
        </authorList>
    </citation>
    <scope>NUCLEOTIDE SEQUENCE [LARGE SCALE GENOMIC DNA]</scope>
    <source>
        <strain evidence="5 6">DSM 9768</strain>
    </source>
</reference>
<dbReference type="Gene3D" id="2.30.33.40">
    <property type="entry name" value="GroES chaperonin"/>
    <property type="match status" value="1"/>
</dbReference>